<sequence length="87" mass="9551">LSESKMTLCDCLCKLILLIFATVCPPLAVLLYDGCHSDLCINLILTLVFFVPGVLHAWYVILTKEQSVYSPTTVVHVHAGGAPLYNM</sequence>
<dbReference type="GO" id="GO:0016020">
    <property type="term" value="C:membrane"/>
    <property type="evidence" value="ECO:0007669"/>
    <property type="project" value="UniProtKB-SubCell"/>
</dbReference>
<reference evidence="7" key="1">
    <citation type="submission" date="2023-10" db="EMBL/GenBank/DDBJ databases">
        <title>Genome assembly of Pristionchus species.</title>
        <authorList>
            <person name="Yoshida K."/>
            <person name="Sommer R.J."/>
        </authorList>
    </citation>
    <scope>NUCLEOTIDE SEQUENCE</scope>
    <source>
        <strain evidence="7">RS5133</strain>
    </source>
</reference>
<dbReference type="InterPro" id="IPR000612">
    <property type="entry name" value="PMP3"/>
</dbReference>
<comment type="caution">
    <text evidence="7">The sequence shown here is derived from an EMBL/GenBank/DDBJ whole genome shotgun (WGS) entry which is preliminary data.</text>
</comment>
<protein>
    <submittedName>
        <fullName evidence="7">Uncharacterized protein</fullName>
    </submittedName>
</protein>
<evidence type="ECO:0000256" key="1">
    <source>
        <dbReference type="ARBA" id="ARBA00004370"/>
    </source>
</evidence>
<dbReference type="AlphaFoldDB" id="A0AAV5UTU8"/>
<keyword evidence="3 6" id="KW-0812">Transmembrane</keyword>
<accession>A0AAV5UTU8</accession>
<evidence type="ECO:0000256" key="6">
    <source>
        <dbReference type="SAM" id="Phobius"/>
    </source>
</evidence>
<evidence type="ECO:0000256" key="5">
    <source>
        <dbReference type="ARBA" id="ARBA00023136"/>
    </source>
</evidence>
<evidence type="ECO:0000256" key="2">
    <source>
        <dbReference type="ARBA" id="ARBA00009530"/>
    </source>
</evidence>
<keyword evidence="5 6" id="KW-0472">Membrane</keyword>
<dbReference type="Proteomes" id="UP001432322">
    <property type="component" value="Unassembled WGS sequence"/>
</dbReference>
<comment type="similarity">
    <text evidence="2">Belongs to the UPF0057 (PMP3) family.</text>
</comment>
<evidence type="ECO:0000256" key="3">
    <source>
        <dbReference type="ARBA" id="ARBA00022692"/>
    </source>
</evidence>
<keyword evidence="8" id="KW-1185">Reference proteome</keyword>
<organism evidence="7 8">
    <name type="scientific">Pristionchus fissidentatus</name>
    <dbReference type="NCBI Taxonomy" id="1538716"/>
    <lineage>
        <taxon>Eukaryota</taxon>
        <taxon>Metazoa</taxon>
        <taxon>Ecdysozoa</taxon>
        <taxon>Nematoda</taxon>
        <taxon>Chromadorea</taxon>
        <taxon>Rhabditida</taxon>
        <taxon>Rhabditina</taxon>
        <taxon>Diplogasteromorpha</taxon>
        <taxon>Diplogasteroidea</taxon>
        <taxon>Neodiplogasteridae</taxon>
        <taxon>Pristionchus</taxon>
    </lineage>
</organism>
<comment type="subcellular location">
    <subcellularLocation>
        <location evidence="1">Membrane</location>
    </subcellularLocation>
</comment>
<name>A0AAV5UTU8_9BILA</name>
<dbReference type="PANTHER" id="PTHR21659">
    <property type="entry name" value="HYDROPHOBIC PROTEIN RCI2 LOW TEMPERATURE AND SALT RESPONSIVE PROTEIN LTI6 -RELATED"/>
    <property type="match status" value="1"/>
</dbReference>
<dbReference type="PANTHER" id="PTHR21659:SF112">
    <property type="entry name" value="PROTEIN SNA2-RELATED"/>
    <property type="match status" value="1"/>
</dbReference>
<feature type="transmembrane region" description="Helical" evidence="6">
    <location>
        <begin position="12"/>
        <end position="32"/>
    </location>
</feature>
<feature type="non-terminal residue" evidence="7">
    <location>
        <position position="1"/>
    </location>
</feature>
<dbReference type="Pfam" id="PF01679">
    <property type="entry name" value="Pmp3"/>
    <property type="match status" value="1"/>
</dbReference>
<evidence type="ECO:0000256" key="4">
    <source>
        <dbReference type="ARBA" id="ARBA00022989"/>
    </source>
</evidence>
<dbReference type="EMBL" id="BTSY01000001">
    <property type="protein sequence ID" value="GMT10098.1"/>
    <property type="molecule type" value="Genomic_DNA"/>
</dbReference>
<evidence type="ECO:0000313" key="7">
    <source>
        <dbReference type="EMBL" id="GMT10098.1"/>
    </source>
</evidence>
<gene>
    <name evidence="7" type="ORF">PFISCL1PPCAC_1395</name>
</gene>
<evidence type="ECO:0000313" key="8">
    <source>
        <dbReference type="Proteomes" id="UP001432322"/>
    </source>
</evidence>
<keyword evidence="4 6" id="KW-1133">Transmembrane helix</keyword>
<proteinExistence type="inferred from homology"/>
<feature type="transmembrane region" description="Helical" evidence="6">
    <location>
        <begin position="44"/>
        <end position="62"/>
    </location>
</feature>